<reference evidence="1 2" key="1">
    <citation type="journal article" date="2024" name="Plant Biotechnol. J.">
        <title>Dendrobium thyrsiflorum genome and its molecular insights into genes involved in important horticultural traits.</title>
        <authorList>
            <person name="Chen B."/>
            <person name="Wang J.Y."/>
            <person name="Zheng P.J."/>
            <person name="Li K.L."/>
            <person name="Liang Y.M."/>
            <person name="Chen X.F."/>
            <person name="Zhang C."/>
            <person name="Zhao X."/>
            <person name="He X."/>
            <person name="Zhang G.Q."/>
            <person name="Liu Z.J."/>
            <person name="Xu Q."/>
        </authorList>
    </citation>
    <scope>NUCLEOTIDE SEQUENCE [LARGE SCALE GENOMIC DNA]</scope>
    <source>
        <strain evidence="1">GZMU011</strain>
    </source>
</reference>
<sequence length="131" mass="15024">MMWGVMIDPIKIPWFCRLGSSWSTLSEEEEAMKRHSGFSLFTIISFDLQRSRGPFLFLLDPKYRLFGLAYPNVWLKLWNDMKLVASLGLNRSSPQATDAVPPISKKLNLISLWCLFGNLHLQVSQNSLTAF</sequence>
<keyword evidence="2" id="KW-1185">Reference proteome</keyword>
<comment type="caution">
    <text evidence="1">The sequence shown here is derived from an EMBL/GenBank/DDBJ whole genome shotgun (WGS) entry which is preliminary data.</text>
</comment>
<organism evidence="1 2">
    <name type="scientific">Dendrobium thyrsiflorum</name>
    <name type="common">Pinecone-like raceme dendrobium</name>
    <name type="synonym">Orchid</name>
    <dbReference type="NCBI Taxonomy" id="117978"/>
    <lineage>
        <taxon>Eukaryota</taxon>
        <taxon>Viridiplantae</taxon>
        <taxon>Streptophyta</taxon>
        <taxon>Embryophyta</taxon>
        <taxon>Tracheophyta</taxon>
        <taxon>Spermatophyta</taxon>
        <taxon>Magnoliopsida</taxon>
        <taxon>Liliopsida</taxon>
        <taxon>Asparagales</taxon>
        <taxon>Orchidaceae</taxon>
        <taxon>Epidendroideae</taxon>
        <taxon>Malaxideae</taxon>
        <taxon>Dendrobiinae</taxon>
        <taxon>Dendrobium</taxon>
    </lineage>
</organism>
<dbReference type="EMBL" id="JANQDX010000018">
    <property type="protein sequence ID" value="KAL0907223.1"/>
    <property type="molecule type" value="Genomic_DNA"/>
</dbReference>
<dbReference type="AlphaFoldDB" id="A0ABD0U4P8"/>
<protein>
    <submittedName>
        <fullName evidence="1">Uncharacterized protein</fullName>
    </submittedName>
</protein>
<proteinExistence type="predicted"/>
<dbReference type="Proteomes" id="UP001552299">
    <property type="component" value="Unassembled WGS sequence"/>
</dbReference>
<evidence type="ECO:0000313" key="2">
    <source>
        <dbReference type="Proteomes" id="UP001552299"/>
    </source>
</evidence>
<accession>A0ABD0U4P8</accession>
<gene>
    <name evidence="1" type="ORF">M5K25_025777</name>
</gene>
<evidence type="ECO:0000313" key="1">
    <source>
        <dbReference type="EMBL" id="KAL0907223.1"/>
    </source>
</evidence>
<name>A0ABD0U4P8_DENTH</name>